<accession>A0A550BY76</accession>
<dbReference type="Proteomes" id="UP000320762">
    <property type="component" value="Unassembled WGS sequence"/>
</dbReference>
<organism evidence="4 5">
    <name type="scientific">Schizophyllum amplum</name>
    <dbReference type="NCBI Taxonomy" id="97359"/>
    <lineage>
        <taxon>Eukaryota</taxon>
        <taxon>Fungi</taxon>
        <taxon>Dikarya</taxon>
        <taxon>Basidiomycota</taxon>
        <taxon>Agaricomycotina</taxon>
        <taxon>Agaricomycetes</taxon>
        <taxon>Agaricomycetidae</taxon>
        <taxon>Agaricales</taxon>
        <taxon>Schizophyllaceae</taxon>
        <taxon>Schizophyllum</taxon>
    </lineage>
</organism>
<keyword evidence="3" id="KW-0472">Membrane</keyword>
<evidence type="ECO:0000256" key="1">
    <source>
        <dbReference type="ARBA" id="ARBA00004325"/>
    </source>
</evidence>
<sequence>MLLTIAISIRKTRVDERHVPACRRHGSGHSWPCHALPARAFLNLTVQHHVLVRLRVASLLRHPTHRTHVSSVLFGKKIASEYISIAVLGGTAAIAMAASGGSKKDQPKTIAEKVEKMVPISAGSSEEEQFIKRFIEESEKETH</sequence>
<evidence type="ECO:0000256" key="2">
    <source>
        <dbReference type="ARBA" id="ARBA00023128"/>
    </source>
</evidence>
<reference evidence="4 5" key="1">
    <citation type="journal article" date="2019" name="New Phytol.">
        <title>Comparative genomics reveals unique wood-decay strategies and fruiting body development in the Schizophyllaceae.</title>
        <authorList>
            <person name="Almasi E."/>
            <person name="Sahu N."/>
            <person name="Krizsan K."/>
            <person name="Balint B."/>
            <person name="Kovacs G.M."/>
            <person name="Kiss B."/>
            <person name="Cseklye J."/>
            <person name="Drula E."/>
            <person name="Henrissat B."/>
            <person name="Nagy I."/>
            <person name="Chovatia M."/>
            <person name="Adam C."/>
            <person name="LaButti K."/>
            <person name="Lipzen A."/>
            <person name="Riley R."/>
            <person name="Grigoriev I.V."/>
            <person name="Nagy L.G."/>
        </authorList>
    </citation>
    <scope>NUCLEOTIDE SEQUENCE [LARGE SCALE GENOMIC DNA]</scope>
    <source>
        <strain evidence="4 5">NL-1724</strain>
    </source>
</reference>
<keyword evidence="5" id="KW-1185">Reference proteome</keyword>
<proteinExistence type="predicted"/>
<dbReference type="GO" id="GO:0015986">
    <property type="term" value="P:proton motive force-driven ATP synthesis"/>
    <property type="evidence" value="ECO:0007669"/>
    <property type="project" value="TreeGrafter"/>
</dbReference>
<dbReference type="InterPro" id="IPR021278">
    <property type="entry name" value="ATP19"/>
</dbReference>
<dbReference type="AlphaFoldDB" id="A0A550BY76"/>
<dbReference type="EMBL" id="VDMD01000047">
    <property type="protein sequence ID" value="TRM57477.1"/>
    <property type="molecule type" value="Genomic_DNA"/>
</dbReference>
<dbReference type="PANTHER" id="PTHR28074:SF1">
    <property type="entry name" value="ATP SYNTHASE SUBUNIT K, MITOCHONDRIAL"/>
    <property type="match status" value="1"/>
</dbReference>
<dbReference type="Pfam" id="PF11022">
    <property type="entry name" value="ATP19"/>
    <property type="match status" value="1"/>
</dbReference>
<evidence type="ECO:0000313" key="4">
    <source>
        <dbReference type="EMBL" id="TRM57477.1"/>
    </source>
</evidence>
<dbReference type="PANTHER" id="PTHR28074">
    <property type="entry name" value="ATP SYNTHASE SUBUNIT K, MITOCHONDRIAL"/>
    <property type="match status" value="1"/>
</dbReference>
<evidence type="ECO:0000256" key="3">
    <source>
        <dbReference type="ARBA" id="ARBA00023136"/>
    </source>
</evidence>
<comment type="caution">
    <text evidence="4">The sequence shown here is derived from an EMBL/GenBank/DDBJ whole genome shotgun (WGS) entry which is preliminary data.</text>
</comment>
<dbReference type="OrthoDB" id="2094445at2759"/>
<keyword evidence="2" id="KW-0496">Mitochondrion</keyword>
<comment type="subcellular location">
    <subcellularLocation>
        <location evidence="1">Mitochondrion membrane</location>
    </subcellularLocation>
</comment>
<protein>
    <submittedName>
        <fullName evidence="4">Uncharacterized protein</fullName>
    </submittedName>
</protein>
<dbReference type="GO" id="GO:0031966">
    <property type="term" value="C:mitochondrial membrane"/>
    <property type="evidence" value="ECO:0007669"/>
    <property type="project" value="UniProtKB-SubCell"/>
</dbReference>
<dbReference type="STRING" id="97359.A0A550BY76"/>
<name>A0A550BY76_9AGAR</name>
<evidence type="ECO:0000313" key="5">
    <source>
        <dbReference type="Proteomes" id="UP000320762"/>
    </source>
</evidence>
<gene>
    <name evidence="4" type="ORF">BD626DRAFT_615028</name>
</gene>